<proteinExistence type="predicted"/>
<dbReference type="PANTHER" id="PTHR40758">
    <property type="entry name" value="CONSERVED PROTEIN"/>
    <property type="match status" value="1"/>
</dbReference>
<dbReference type="InterPro" id="IPR017517">
    <property type="entry name" value="Maleyloyr_isom"/>
</dbReference>
<dbReference type="InterPro" id="IPR010872">
    <property type="entry name" value="MDMPI_C-term_domain"/>
</dbReference>
<evidence type="ECO:0000313" key="4">
    <source>
        <dbReference type="Proteomes" id="UP001214441"/>
    </source>
</evidence>
<evidence type="ECO:0000313" key="3">
    <source>
        <dbReference type="EMBL" id="MDJ1133895.1"/>
    </source>
</evidence>
<feature type="domain" description="MDMPI C-terminal" evidence="1">
    <location>
        <begin position="144"/>
        <end position="238"/>
    </location>
</feature>
<dbReference type="InterPro" id="IPR024344">
    <property type="entry name" value="MDMPI_metal-binding"/>
</dbReference>
<dbReference type="SUPFAM" id="SSF109854">
    <property type="entry name" value="DinB/YfiT-like putative metalloenzymes"/>
    <property type="match status" value="1"/>
</dbReference>
<feature type="domain" description="Mycothiol-dependent maleylpyruvate isomerase metal-binding" evidence="2">
    <location>
        <begin position="9"/>
        <end position="129"/>
    </location>
</feature>
<gene>
    <name evidence="3" type="ORF">NMN56_018360</name>
</gene>
<dbReference type="InterPro" id="IPR034660">
    <property type="entry name" value="DinB/YfiT-like"/>
</dbReference>
<accession>A0ABT6ZXU5</accession>
<name>A0ABT6ZXU5_9ACTN</name>
<keyword evidence="3" id="KW-0413">Isomerase</keyword>
<dbReference type="Pfam" id="PF07398">
    <property type="entry name" value="MDMPI_C"/>
    <property type="match status" value="1"/>
</dbReference>
<protein>
    <submittedName>
        <fullName evidence="3">Maleylpyruvate isomerase family mycothiol-dependent enzyme</fullName>
    </submittedName>
</protein>
<keyword evidence="4" id="KW-1185">Reference proteome</keyword>
<dbReference type="EMBL" id="JANCPR020000017">
    <property type="protein sequence ID" value="MDJ1133895.1"/>
    <property type="molecule type" value="Genomic_DNA"/>
</dbReference>
<dbReference type="RefSeq" id="WP_274041704.1">
    <property type="nucleotide sequence ID" value="NZ_JANCPR020000017.1"/>
</dbReference>
<dbReference type="Pfam" id="PF11716">
    <property type="entry name" value="MDMPI_N"/>
    <property type="match status" value="1"/>
</dbReference>
<dbReference type="PANTHER" id="PTHR40758:SF1">
    <property type="entry name" value="CONSERVED PROTEIN"/>
    <property type="match status" value="1"/>
</dbReference>
<reference evidence="3 4" key="1">
    <citation type="submission" date="2023-05" db="EMBL/GenBank/DDBJ databases">
        <title>Streptantibioticus silvisoli sp. nov., acidotolerant actinomycetes 1 from pine litter.</title>
        <authorList>
            <person name="Swiecimska M."/>
            <person name="Golinska P."/>
            <person name="Sangal V."/>
            <person name="Wachnowicz B."/>
            <person name="Goodfellow M."/>
        </authorList>
    </citation>
    <scope>NUCLEOTIDE SEQUENCE [LARGE SCALE GENOMIC DNA]</scope>
    <source>
        <strain evidence="3 4">DSM 42109</strain>
    </source>
</reference>
<evidence type="ECO:0000259" key="1">
    <source>
        <dbReference type="Pfam" id="PF07398"/>
    </source>
</evidence>
<comment type="caution">
    <text evidence="3">The sequence shown here is derived from an EMBL/GenBank/DDBJ whole genome shotgun (WGS) entry which is preliminary data.</text>
</comment>
<organism evidence="3 4">
    <name type="scientific">Streptomyces iconiensis</name>
    <dbReference type="NCBI Taxonomy" id="1384038"/>
    <lineage>
        <taxon>Bacteria</taxon>
        <taxon>Bacillati</taxon>
        <taxon>Actinomycetota</taxon>
        <taxon>Actinomycetes</taxon>
        <taxon>Kitasatosporales</taxon>
        <taxon>Streptomycetaceae</taxon>
        <taxon>Streptomyces</taxon>
    </lineage>
</organism>
<dbReference type="NCBIfam" id="TIGR03083">
    <property type="entry name" value="maleylpyruvate isomerase family mycothiol-dependent enzyme"/>
    <property type="match status" value="1"/>
</dbReference>
<dbReference type="Gene3D" id="1.20.120.450">
    <property type="entry name" value="dinb family like domain"/>
    <property type="match status" value="1"/>
</dbReference>
<sequence>METSEYIEALRREGNLFADAVERTDPAAPVPSCPDWQVRDLAAHLGSMQRWARANMAERRQKIERPEGAPEMSDKELVPWLREGLGLLLETLTTAPADLDCCTFLPAPSPLDFWARRQAQEVSMHRVDAEQAGGIPLSPVDPAFAADGIDELLTGFYPRGNRPLYTEAPRTLRVHATDVPGATWTIDLQDPTRTARTAQPAGEADCDLAGPAAELNLVLWNRLPLNTVNITGDTTLAPLWANVFSP</sequence>
<evidence type="ECO:0000259" key="2">
    <source>
        <dbReference type="Pfam" id="PF11716"/>
    </source>
</evidence>
<dbReference type="GO" id="GO:0016853">
    <property type="term" value="F:isomerase activity"/>
    <property type="evidence" value="ECO:0007669"/>
    <property type="project" value="UniProtKB-KW"/>
</dbReference>
<dbReference type="Proteomes" id="UP001214441">
    <property type="component" value="Unassembled WGS sequence"/>
</dbReference>